<dbReference type="Gene3D" id="3.30.450.40">
    <property type="match status" value="1"/>
</dbReference>
<evidence type="ECO:0000313" key="3">
    <source>
        <dbReference type="Proteomes" id="UP000322080"/>
    </source>
</evidence>
<dbReference type="Pfam" id="PF13185">
    <property type="entry name" value="GAF_2"/>
    <property type="match status" value="1"/>
</dbReference>
<comment type="caution">
    <text evidence="2">The sequence shown here is derived from an EMBL/GenBank/DDBJ whole genome shotgun (WGS) entry which is preliminary data.</text>
</comment>
<dbReference type="SUPFAM" id="SSF55781">
    <property type="entry name" value="GAF domain-like"/>
    <property type="match status" value="1"/>
</dbReference>
<sequence>MTDTTALPAEVLRATADALAAPDATPEQHLAPVADHLIGAYGLKLVTVTARDPADGSFLRLYSSQPGAYAAQGRKPANETDWSRHVIDEHKTFVANDYESLAKAMFDHEQIRALGMESIVNIPVVVAGEVIGTLNCLAASGHFDDAIIAGCEAMRLPVAAALLAGANVD</sequence>
<dbReference type="InterPro" id="IPR029016">
    <property type="entry name" value="GAF-like_dom_sf"/>
</dbReference>
<accession>A0A5D0RNQ5</accession>
<keyword evidence="3" id="KW-1185">Reference proteome</keyword>
<dbReference type="InterPro" id="IPR003018">
    <property type="entry name" value="GAF"/>
</dbReference>
<name>A0A5D0RNQ5_9RHOB</name>
<reference evidence="2 3" key="1">
    <citation type="submission" date="2019-08" db="EMBL/GenBank/DDBJ databases">
        <title>Identification of a novel species of the genus Boseongicola.</title>
        <authorList>
            <person name="Zhang X.-Q."/>
        </authorList>
    </citation>
    <scope>NUCLEOTIDE SEQUENCE [LARGE SCALE GENOMIC DNA]</scope>
    <source>
        <strain evidence="2 3">HY14</strain>
    </source>
</reference>
<evidence type="ECO:0000313" key="2">
    <source>
        <dbReference type="EMBL" id="TYB82251.1"/>
    </source>
</evidence>
<feature type="domain" description="GAF" evidence="1">
    <location>
        <begin position="42"/>
        <end position="148"/>
    </location>
</feature>
<gene>
    <name evidence="2" type="ORF">FVF75_05865</name>
</gene>
<proteinExistence type="predicted"/>
<dbReference type="EMBL" id="VSIY01000004">
    <property type="protein sequence ID" value="TYB82251.1"/>
    <property type="molecule type" value="Genomic_DNA"/>
</dbReference>
<organism evidence="2 3">
    <name type="scientific">Maritimibacter fusiformis</name>
    <dbReference type="NCBI Taxonomy" id="2603819"/>
    <lineage>
        <taxon>Bacteria</taxon>
        <taxon>Pseudomonadati</taxon>
        <taxon>Pseudomonadota</taxon>
        <taxon>Alphaproteobacteria</taxon>
        <taxon>Rhodobacterales</taxon>
        <taxon>Roseobacteraceae</taxon>
        <taxon>Maritimibacter</taxon>
    </lineage>
</organism>
<protein>
    <submittedName>
        <fullName evidence="2">GAF domain-containing protein</fullName>
    </submittedName>
</protein>
<dbReference type="RefSeq" id="WP_148377014.1">
    <property type="nucleotide sequence ID" value="NZ_VSIY01000004.1"/>
</dbReference>
<dbReference type="AlphaFoldDB" id="A0A5D0RNQ5"/>
<dbReference type="Proteomes" id="UP000322080">
    <property type="component" value="Unassembled WGS sequence"/>
</dbReference>
<evidence type="ECO:0000259" key="1">
    <source>
        <dbReference type="Pfam" id="PF13185"/>
    </source>
</evidence>